<gene>
    <name evidence="2" type="ORF">BCR42DRAFT_407093</name>
</gene>
<keyword evidence="3" id="KW-1185">Reference proteome</keyword>
<evidence type="ECO:0000256" key="1">
    <source>
        <dbReference type="SAM" id="MobiDB-lite"/>
    </source>
</evidence>
<feature type="region of interest" description="Disordered" evidence="1">
    <location>
        <begin position="114"/>
        <end position="172"/>
    </location>
</feature>
<dbReference type="EMBL" id="MCGE01000005">
    <property type="protein sequence ID" value="ORZ21215.1"/>
    <property type="molecule type" value="Genomic_DNA"/>
</dbReference>
<evidence type="ECO:0000313" key="2">
    <source>
        <dbReference type="EMBL" id="ORZ21215.1"/>
    </source>
</evidence>
<sequence length="214" mass="24747">MDNHNQEFFIPGLELISLTDDCYDDDYYENCANQEDPVVEYLDDCESQENLFQIISLTPEETRIDQDNHIIPADIHVFFEELGFICEEPDSIDPTRDYEAEYKERMDLQQQQLIKNGKARRQHHIDLESIPTPSSSTQRTVSAQRQRPSIDTTPSPGLSSASSSFHHTDDDHYEDDDVRLPLYVSRLSHMDNTYHSASISKPTVPHFSFTTARF</sequence>
<dbReference type="OrthoDB" id="2285800at2759"/>
<dbReference type="Proteomes" id="UP000193560">
    <property type="component" value="Unassembled WGS sequence"/>
</dbReference>
<proteinExistence type="predicted"/>
<feature type="compositionally biased region" description="Polar residues" evidence="1">
    <location>
        <begin position="131"/>
        <end position="158"/>
    </location>
</feature>
<accession>A0A1X2IRT7</accession>
<name>A0A1X2IRT7_9FUNG</name>
<comment type="caution">
    <text evidence="2">The sequence shown here is derived from an EMBL/GenBank/DDBJ whole genome shotgun (WGS) entry which is preliminary data.</text>
</comment>
<reference evidence="2 3" key="1">
    <citation type="submission" date="2016-07" db="EMBL/GenBank/DDBJ databases">
        <title>Pervasive Adenine N6-methylation of Active Genes in Fungi.</title>
        <authorList>
            <consortium name="DOE Joint Genome Institute"/>
            <person name="Mondo S.J."/>
            <person name="Dannebaum R.O."/>
            <person name="Kuo R.C."/>
            <person name="Labutti K."/>
            <person name="Haridas S."/>
            <person name="Kuo A."/>
            <person name="Salamov A."/>
            <person name="Ahrendt S.R."/>
            <person name="Lipzen A."/>
            <person name="Sullivan W."/>
            <person name="Andreopoulos W.B."/>
            <person name="Clum A."/>
            <person name="Lindquist E."/>
            <person name="Daum C."/>
            <person name="Ramamoorthy G.K."/>
            <person name="Gryganskyi A."/>
            <person name="Culley D."/>
            <person name="Magnuson J.K."/>
            <person name="James T.Y."/>
            <person name="O'Malley M.A."/>
            <person name="Stajich J.E."/>
            <person name="Spatafora J.W."/>
            <person name="Visel A."/>
            <person name="Grigoriev I.V."/>
        </authorList>
    </citation>
    <scope>NUCLEOTIDE SEQUENCE [LARGE SCALE GENOMIC DNA]</scope>
    <source>
        <strain evidence="2 3">NRRL 1336</strain>
    </source>
</reference>
<dbReference type="AlphaFoldDB" id="A0A1X2IRT7"/>
<protein>
    <submittedName>
        <fullName evidence="2">Uncharacterized protein</fullName>
    </submittedName>
</protein>
<organism evidence="2 3">
    <name type="scientific">Absidia repens</name>
    <dbReference type="NCBI Taxonomy" id="90262"/>
    <lineage>
        <taxon>Eukaryota</taxon>
        <taxon>Fungi</taxon>
        <taxon>Fungi incertae sedis</taxon>
        <taxon>Mucoromycota</taxon>
        <taxon>Mucoromycotina</taxon>
        <taxon>Mucoromycetes</taxon>
        <taxon>Mucorales</taxon>
        <taxon>Cunninghamellaceae</taxon>
        <taxon>Absidia</taxon>
    </lineage>
</organism>
<evidence type="ECO:0000313" key="3">
    <source>
        <dbReference type="Proteomes" id="UP000193560"/>
    </source>
</evidence>